<feature type="transmembrane region" description="Helical" evidence="6">
    <location>
        <begin position="182"/>
        <end position="201"/>
    </location>
</feature>
<evidence type="ECO:0000256" key="2">
    <source>
        <dbReference type="ARBA" id="ARBA00006860"/>
    </source>
</evidence>
<keyword evidence="4 6" id="KW-1133">Transmembrane helix</keyword>
<feature type="transmembrane region" description="Helical" evidence="6">
    <location>
        <begin position="50"/>
        <end position="72"/>
    </location>
</feature>
<dbReference type="EMBL" id="CATQJL010000305">
    <property type="protein sequence ID" value="CAJ0604026.1"/>
    <property type="molecule type" value="Genomic_DNA"/>
</dbReference>
<evidence type="ECO:0000256" key="4">
    <source>
        <dbReference type="ARBA" id="ARBA00022989"/>
    </source>
</evidence>
<evidence type="ECO:0000256" key="5">
    <source>
        <dbReference type="ARBA" id="ARBA00023136"/>
    </source>
</evidence>
<dbReference type="GO" id="GO:0016020">
    <property type="term" value="C:membrane"/>
    <property type="evidence" value="ECO:0007669"/>
    <property type="project" value="UniProtKB-SubCell"/>
</dbReference>
<evidence type="ECO:0000256" key="3">
    <source>
        <dbReference type="ARBA" id="ARBA00022692"/>
    </source>
</evidence>
<name>A0AA36M9W1_CYLNA</name>
<evidence type="ECO:0000256" key="1">
    <source>
        <dbReference type="ARBA" id="ARBA00004141"/>
    </source>
</evidence>
<keyword evidence="8" id="KW-1185">Reference proteome</keyword>
<dbReference type="GO" id="GO:0007606">
    <property type="term" value="P:sensory perception of chemical stimulus"/>
    <property type="evidence" value="ECO:0007669"/>
    <property type="project" value="InterPro"/>
</dbReference>
<gene>
    <name evidence="7" type="ORF">CYNAS_LOCUS16009</name>
</gene>
<feature type="transmembrane region" description="Helical" evidence="6">
    <location>
        <begin position="140"/>
        <end position="162"/>
    </location>
</feature>
<comment type="similarity">
    <text evidence="2">Belongs to the nematode receptor-like protein srb family.</text>
</comment>
<dbReference type="Pfam" id="PF10292">
    <property type="entry name" value="7TM_GPCR_Srab"/>
    <property type="match status" value="1"/>
</dbReference>
<evidence type="ECO:0000313" key="7">
    <source>
        <dbReference type="EMBL" id="CAJ0604026.1"/>
    </source>
</evidence>
<protein>
    <submittedName>
        <fullName evidence="7">Uncharacterized protein</fullName>
    </submittedName>
</protein>
<dbReference type="InterPro" id="IPR019408">
    <property type="entry name" value="7TM_GPCR_serpentine_rcpt_Srab"/>
</dbReference>
<evidence type="ECO:0000256" key="6">
    <source>
        <dbReference type="SAM" id="Phobius"/>
    </source>
</evidence>
<feature type="transmembrane region" description="Helical" evidence="6">
    <location>
        <begin position="16"/>
        <end position="38"/>
    </location>
</feature>
<feature type="transmembrane region" description="Helical" evidence="6">
    <location>
        <begin position="92"/>
        <end position="119"/>
    </location>
</feature>
<keyword evidence="3 6" id="KW-0812">Transmembrane</keyword>
<feature type="transmembrane region" description="Helical" evidence="6">
    <location>
        <begin position="272"/>
        <end position="290"/>
    </location>
</feature>
<comment type="subcellular location">
    <subcellularLocation>
        <location evidence="1">Membrane</location>
        <topology evidence="1">Multi-pass membrane protein</topology>
    </subcellularLocation>
</comment>
<dbReference type="Proteomes" id="UP001176961">
    <property type="component" value="Unassembled WGS sequence"/>
</dbReference>
<comment type="caution">
    <text evidence="7">The sequence shown here is derived from an EMBL/GenBank/DDBJ whole genome shotgun (WGS) entry which is preliminary data.</text>
</comment>
<dbReference type="PANTHER" id="PTHR31216">
    <property type="entry name" value="SERPENTINE RECEPTOR CLASS BETA-1-RELATED-RELATED"/>
    <property type="match status" value="1"/>
</dbReference>
<dbReference type="InterPro" id="IPR002184">
    <property type="entry name" value="7TM_GPCR_serpentine_rcpt_Srb"/>
</dbReference>
<dbReference type="PRINTS" id="PR00699">
    <property type="entry name" value="TMPROTEINSRB"/>
</dbReference>
<dbReference type="GO" id="GO:0004888">
    <property type="term" value="F:transmembrane signaling receptor activity"/>
    <property type="evidence" value="ECO:0007669"/>
    <property type="project" value="InterPro"/>
</dbReference>
<dbReference type="AlphaFoldDB" id="A0AA36M9W1"/>
<organism evidence="7 8">
    <name type="scientific">Cylicocyclus nassatus</name>
    <name type="common">Nematode worm</name>
    <dbReference type="NCBI Taxonomy" id="53992"/>
    <lineage>
        <taxon>Eukaryota</taxon>
        <taxon>Metazoa</taxon>
        <taxon>Ecdysozoa</taxon>
        <taxon>Nematoda</taxon>
        <taxon>Chromadorea</taxon>
        <taxon>Rhabditida</taxon>
        <taxon>Rhabditina</taxon>
        <taxon>Rhabditomorpha</taxon>
        <taxon>Strongyloidea</taxon>
        <taxon>Strongylidae</taxon>
        <taxon>Cylicocyclus</taxon>
    </lineage>
</organism>
<proteinExistence type="inferred from homology"/>
<dbReference type="PANTHER" id="PTHR31216:SF11">
    <property type="entry name" value="SERPENTINE RECEPTOR CLASS BETA-16-RELATED"/>
    <property type="match status" value="1"/>
</dbReference>
<sequence length="326" mass="37787">MTYDCKTGLQLITNPYYIVSQCIHIFVSAATIVFVIAIRKGLWTFPVHKNIKAIYLLLFFSIVLHAGVFIIFEVHHILKIFTIKSDCDVYQPGLFCLFVRLTIHYYAICIALLQLGICIERTMATVWSSRYERCSVNFGIAYCFFTIATAVTSSCLVNYTTVNEPSFSCLNNSRVDRLRVDVVNYFLTGLNFVTFLWIIILHEKNKCSSKKQDTQFSKRYQVQENVASTRIVVNACCTQLLFFAVHLVTNMARRTRIDSMDVILYRTLESCGYLFTYYSLIVSIVIAVFVHRERQRRISTLRDNINKSCKGEDGSKLYFRMYGKQW</sequence>
<keyword evidence="5 6" id="KW-0472">Membrane</keyword>
<accession>A0AA36M9W1</accession>
<evidence type="ECO:0000313" key="8">
    <source>
        <dbReference type="Proteomes" id="UP001176961"/>
    </source>
</evidence>
<reference evidence="7" key="1">
    <citation type="submission" date="2023-07" db="EMBL/GenBank/DDBJ databases">
        <authorList>
            <consortium name="CYATHOMIX"/>
        </authorList>
    </citation>
    <scope>NUCLEOTIDE SEQUENCE</scope>
    <source>
        <strain evidence="7">N/A</strain>
    </source>
</reference>
<feature type="transmembrane region" description="Helical" evidence="6">
    <location>
        <begin position="231"/>
        <end position="252"/>
    </location>
</feature>